<gene>
    <name evidence="2" type="ORF">J9317_07870</name>
</gene>
<keyword evidence="1" id="KW-0812">Transmembrane</keyword>
<sequence>MKWLWFLLIAYAVFFAPGQSGKQDPVLQAFLSGNFNDPDPMITMVFSFLGIFPFLWTALYLRRDESAVPAWPFALFSFILGAFSLLPYLFFKGNGKKKRNAAIKIGQALSSEWVIIPLILITLFLFVFGITQGSAIAYQKAFMQSNLVSVMTADFLVLYIYSYWWMRRESPGYEKYCLLPLAGALLAVFISRKTDRL</sequence>
<feature type="transmembrane region" description="Helical" evidence="1">
    <location>
        <begin position="73"/>
        <end position="91"/>
    </location>
</feature>
<dbReference type="RefSeq" id="WP_211557669.1">
    <property type="nucleotide sequence ID" value="NZ_JAGVRK010000001.1"/>
</dbReference>
<feature type="transmembrane region" description="Helical" evidence="1">
    <location>
        <begin position="111"/>
        <end position="130"/>
    </location>
</feature>
<keyword evidence="1" id="KW-1133">Transmembrane helix</keyword>
<accession>A0ABS5LD67</accession>
<evidence type="ECO:0000256" key="1">
    <source>
        <dbReference type="SAM" id="Phobius"/>
    </source>
</evidence>
<feature type="transmembrane region" description="Helical" evidence="1">
    <location>
        <begin position="44"/>
        <end position="61"/>
    </location>
</feature>
<dbReference type="PANTHER" id="PTHR36009:SF3">
    <property type="entry name" value="TRANSMEMBRANE PROTEIN"/>
    <property type="match status" value="1"/>
</dbReference>
<keyword evidence="3" id="KW-1185">Reference proteome</keyword>
<proteinExistence type="predicted"/>
<dbReference type="PANTHER" id="PTHR36009">
    <property type="match status" value="1"/>
</dbReference>
<evidence type="ECO:0008006" key="4">
    <source>
        <dbReference type="Google" id="ProtNLM"/>
    </source>
</evidence>
<protein>
    <recommendedName>
        <fullName evidence="4">DUF2834 domain-containing protein</fullName>
    </recommendedName>
</protein>
<feature type="transmembrane region" description="Helical" evidence="1">
    <location>
        <begin position="142"/>
        <end position="161"/>
    </location>
</feature>
<evidence type="ECO:0000313" key="2">
    <source>
        <dbReference type="EMBL" id="MBS2968672.1"/>
    </source>
</evidence>
<keyword evidence="1" id="KW-0472">Membrane</keyword>
<comment type="caution">
    <text evidence="2">The sequence shown here is derived from an EMBL/GenBank/DDBJ whole genome shotgun (WGS) entry which is preliminary data.</text>
</comment>
<feature type="transmembrane region" description="Helical" evidence="1">
    <location>
        <begin position="173"/>
        <end position="191"/>
    </location>
</feature>
<evidence type="ECO:0000313" key="3">
    <source>
        <dbReference type="Proteomes" id="UP000682403"/>
    </source>
</evidence>
<dbReference type="Proteomes" id="UP000682403">
    <property type="component" value="Unassembled WGS sequence"/>
</dbReference>
<dbReference type="EMBL" id="JAGVRK010000001">
    <property type="protein sequence ID" value="MBS2968672.1"/>
    <property type="molecule type" value="Genomic_DNA"/>
</dbReference>
<reference evidence="2 3" key="1">
    <citation type="submission" date="2021-04" db="EMBL/GenBank/DDBJ databases">
        <title>Metabacillus sp. strain KIGAM252 whole genome sequence.</title>
        <authorList>
            <person name="Seo M.-J."/>
            <person name="Cho E.-S."/>
            <person name="Hwang C.Y."/>
            <person name="Yoon D.J."/>
        </authorList>
    </citation>
    <scope>NUCLEOTIDE SEQUENCE [LARGE SCALE GENOMIC DNA]</scope>
    <source>
        <strain evidence="2 3">KIGAM252</strain>
    </source>
</reference>
<organism evidence="2 3">
    <name type="scientific">Metabacillus flavus</name>
    <dbReference type="NCBI Taxonomy" id="2823519"/>
    <lineage>
        <taxon>Bacteria</taxon>
        <taxon>Bacillati</taxon>
        <taxon>Bacillota</taxon>
        <taxon>Bacilli</taxon>
        <taxon>Bacillales</taxon>
        <taxon>Bacillaceae</taxon>
        <taxon>Metabacillus</taxon>
    </lineage>
</organism>
<name>A0ABS5LD67_9BACI</name>